<protein>
    <recommendedName>
        <fullName evidence="4">Lipoprotein</fullName>
    </recommendedName>
</protein>
<feature type="chain" id="PRO_5046449581" description="Lipoprotein" evidence="1">
    <location>
        <begin position="22"/>
        <end position="171"/>
    </location>
</feature>
<proteinExistence type="predicted"/>
<dbReference type="PROSITE" id="PS51257">
    <property type="entry name" value="PROKAR_LIPOPROTEIN"/>
    <property type="match status" value="1"/>
</dbReference>
<dbReference type="EMBL" id="CP089984">
    <property type="protein sequence ID" value="WXB15238.1"/>
    <property type="molecule type" value="Genomic_DNA"/>
</dbReference>
<accession>A0ABZ2LZE6</accession>
<feature type="signal peptide" evidence="1">
    <location>
        <begin position="1"/>
        <end position="21"/>
    </location>
</feature>
<dbReference type="RefSeq" id="WP_394824863.1">
    <property type="nucleotide sequence ID" value="NZ_CP089984.1"/>
</dbReference>
<reference evidence="2 3" key="1">
    <citation type="submission" date="2021-12" db="EMBL/GenBank/DDBJ databases">
        <title>Discovery of the Pendulisporaceae a myxobacterial family with distinct sporulation behavior and unique specialized metabolism.</title>
        <authorList>
            <person name="Garcia R."/>
            <person name="Popoff A."/>
            <person name="Bader C.D."/>
            <person name="Loehr J."/>
            <person name="Walesch S."/>
            <person name="Walt C."/>
            <person name="Boldt J."/>
            <person name="Bunk B."/>
            <person name="Haeckl F.J.F.P.J."/>
            <person name="Gunesch A.P."/>
            <person name="Birkelbach J."/>
            <person name="Nuebel U."/>
            <person name="Pietschmann T."/>
            <person name="Bach T."/>
            <person name="Mueller R."/>
        </authorList>
    </citation>
    <scope>NUCLEOTIDE SEQUENCE [LARGE SCALE GENOMIC DNA]</scope>
    <source>
        <strain evidence="2 3">MSr11954</strain>
    </source>
</reference>
<dbReference type="Proteomes" id="UP001370348">
    <property type="component" value="Chromosome"/>
</dbReference>
<evidence type="ECO:0000256" key="1">
    <source>
        <dbReference type="SAM" id="SignalP"/>
    </source>
</evidence>
<evidence type="ECO:0000313" key="3">
    <source>
        <dbReference type="Proteomes" id="UP001370348"/>
    </source>
</evidence>
<sequence>MNRIRALAALLVSGSIAGAFAGCSSDSSSGGDTGDNPCQLHAQLSGGIDVTLEGTSQACLYSARSVAFAPLDAKVVVSLIIRKIEPGQTGTFDATLGVSRGGDRWEGASCTLDVTSNVPAPPPRDAGLSFNPHALKGKGSCSTQAVYRGDAGAKAPVTIAPFTFAFTTLFY</sequence>
<keyword evidence="3" id="KW-1185">Reference proteome</keyword>
<evidence type="ECO:0008006" key="4">
    <source>
        <dbReference type="Google" id="ProtNLM"/>
    </source>
</evidence>
<name>A0ABZ2LZE6_9BACT</name>
<evidence type="ECO:0000313" key="2">
    <source>
        <dbReference type="EMBL" id="WXB15238.1"/>
    </source>
</evidence>
<keyword evidence="1" id="KW-0732">Signal</keyword>
<gene>
    <name evidence="2" type="ORF">LZC94_46390</name>
</gene>
<organism evidence="2 3">
    <name type="scientific">Pendulispora albinea</name>
    <dbReference type="NCBI Taxonomy" id="2741071"/>
    <lineage>
        <taxon>Bacteria</taxon>
        <taxon>Pseudomonadati</taxon>
        <taxon>Myxococcota</taxon>
        <taxon>Myxococcia</taxon>
        <taxon>Myxococcales</taxon>
        <taxon>Sorangiineae</taxon>
        <taxon>Pendulisporaceae</taxon>
        <taxon>Pendulispora</taxon>
    </lineage>
</organism>